<gene>
    <name evidence="4" type="ORF">BDV96DRAFT_498829</name>
</gene>
<feature type="compositionally biased region" description="Polar residues" evidence="2">
    <location>
        <begin position="539"/>
        <end position="554"/>
    </location>
</feature>
<dbReference type="InterPro" id="IPR029060">
    <property type="entry name" value="PIN-like_dom_sf"/>
</dbReference>
<dbReference type="InterPro" id="IPR026832">
    <property type="entry name" value="Asteroid"/>
</dbReference>
<feature type="region of interest" description="Disordered" evidence="2">
    <location>
        <begin position="518"/>
        <end position="560"/>
    </location>
</feature>
<accession>A0A6A5YXW3</accession>
<evidence type="ECO:0000256" key="2">
    <source>
        <dbReference type="SAM" id="MobiDB-lite"/>
    </source>
</evidence>
<dbReference type="AlphaFoldDB" id="A0A6A5YXW3"/>
<dbReference type="SUPFAM" id="SSF88723">
    <property type="entry name" value="PIN domain-like"/>
    <property type="match status" value="1"/>
</dbReference>
<sequence length="560" mass="62448">MGISGLQSNLEPYALQLKAQELGGYVACIDGPGLAYHAYNLAAAADPARLPSYRDINATAIRWLKSLEDDSSIKVSAILFDGALPIAKRNERNERMQQYVQRMSSFRFNYGTSACPIPRHLGSVLYPLLAPAVREALSGSQYAQVTRNVPGEADDWIAAFAKGRPRSIVFTSDTDLLLFDYGSEAMVSFFRDATISPMAAFTVYSPTDIRRRLKLTSLLCLAYALQESYGRSLSENVQKAQSIDTGSATYLSFIRRYTSTVQIPNGLTNPAVLESALQGLDVRVSEFVHQSLTSDHRNTVPEVYLPALFEDTKQTSAWNLARDLRLLAYTLLVPVGCNVVREYTRRGQNPAPSDYQTYSELEAKAKISALSIATTKCVGNAEYSPYLQWLLLATQMILRDLEPPYAFLLARVLSDKFDQTWEYTHLHARVSATLYSLRILKQCISVRIAVNRGREDDFLSEGIQKLHNTFASFPTIADGFTVPGEVPVTNIDEPVLQEAIRDLYTSLGIEEKGLFGEAKSRRQRKREKREEKRGRHAQLQGQRKTLPQLSSNSFAVLGPG</sequence>
<dbReference type="EMBL" id="ML977333">
    <property type="protein sequence ID" value="KAF2111654.1"/>
    <property type="molecule type" value="Genomic_DNA"/>
</dbReference>
<reference evidence="4" key="1">
    <citation type="journal article" date="2020" name="Stud. Mycol.">
        <title>101 Dothideomycetes genomes: a test case for predicting lifestyles and emergence of pathogens.</title>
        <authorList>
            <person name="Haridas S."/>
            <person name="Albert R."/>
            <person name="Binder M."/>
            <person name="Bloem J."/>
            <person name="Labutti K."/>
            <person name="Salamov A."/>
            <person name="Andreopoulos B."/>
            <person name="Baker S."/>
            <person name="Barry K."/>
            <person name="Bills G."/>
            <person name="Bluhm B."/>
            <person name="Cannon C."/>
            <person name="Castanera R."/>
            <person name="Culley D."/>
            <person name="Daum C."/>
            <person name="Ezra D."/>
            <person name="Gonzalez J."/>
            <person name="Henrissat B."/>
            <person name="Kuo A."/>
            <person name="Liang C."/>
            <person name="Lipzen A."/>
            <person name="Lutzoni F."/>
            <person name="Magnuson J."/>
            <person name="Mondo S."/>
            <person name="Nolan M."/>
            <person name="Ohm R."/>
            <person name="Pangilinan J."/>
            <person name="Park H.-J."/>
            <person name="Ramirez L."/>
            <person name="Alfaro M."/>
            <person name="Sun H."/>
            <person name="Tritt A."/>
            <person name="Yoshinaga Y."/>
            <person name="Zwiers L.-H."/>
            <person name="Turgeon B."/>
            <person name="Goodwin S."/>
            <person name="Spatafora J."/>
            <person name="Crous P."/>
            <person name="Grigoriev I."/>
        </authorList>
    </citation>
    <scope>NUCLEOTIDE SEQUENCE</scope>
    <source>
        <strain evidence="4">CBS 627.86</strain>
    </source>
</reference>
<dbReference type="PANTHER" id="PTHR15665">
    <property type="entry name" value="ASTEROID PROTEIN"/>
    <property type="match status" value="1"/>
</dbReference>
<dbReference type="PANTHER" id="PTHR15665:SF1">
    <property type="entry name" value="PROTEIN ASTEROID HOMOLOG 1"/>
    <property type="match status" value="1"/>
</dbReference>
<evidence type="ECO:0000313" key="5">
    <source>
        <dbReference type="Proteomes" id="UP000799770"/>
    </source>
</evidence>
<name>A0A6A5YXW3_9PLEO</name>
<dbReference type="Gene3D" id="3.40.50.1010">
    <property type="entry name" value="5'-nuclease"/>
    <property type="match status" value="1"/>
</dbReference>
<dbReference type="OrthoDB" id="5297549at2759"/>
<feature type="domain" description="Asteroid" evidence="3">
    <location>
        <begin position="126"/>
        <end position="354"/>
    </location>
</feature>
<evidence type="ECO:0000256" key="1">
    <source>
        <dbReference type="ARBA" id="ARBA00007398"/>
    </source>
</evidence>
<evidence type="ECO:0000259" key="3">
    <source>
        <dbReference type="Pfam" id="PF12813"/>
    </source>
</evidence>
<dbReference type="Pfam" id="PF12813">
    <property type="entry name" value="XPG_I_2"/>
    <property type="match status" value="1"/>
</dbReference>
<proteinExistence type="inferred from homology"/>
<dbReference type="Proteomes" id="UP000799770">
    <property type="component" value="Unassembled WGS sequence"/>
</dbReference>
<protein>
    <submittedName>
        <fullName evidence="4">XPG domain containing-domain-containing protein</fullName>
    </submittedName>
</protein>
<comment type="similarity">
    <text evidence="1">Belongs to the asteroid family.</text>
</comment>
<dbReference type="InterPro" id="IPR039436">
    <property type="entry name" value="Asteroid_dom"/>
</dbReference>
<organism evidence="4 5">
    <name type="scientific">Lophiotrema nucula</name>
    <dbReference type="NCBI Taxonomy" id="690887"/>
    <lineage>
        <taxon>Eukaryota</taxon>
        <taxon>Fungi</taxon>
        <taxon>Dikarya</taxon>
        <taxon>Ascomycota</taxon>
        <taxon>Pezizomycotina</taxon>
        <taxon>Dothideomycetes</taxon>
        <taxon>Pleosporomycetidae</taxon>
        <taxon>Pleosporales</taxon>
        <taxon>Lophiotremataceae</taxon>
        <taxon>Lophiotrema</taxon>
    </lineage>
</organism>
<keyword evidence="5" id="KW-1185">Reference proteome</keyword>
<evidence type="ECO:0000313" key="4">
    <source>
        <dbReference type="EMBL" id="KAF2111654.1"/>
    </source>
</evidence>